<gene>
    <name evidence="1" type="ORF">BCD7_0037</name>
</gene>
<dbReference type="KEGG" id="vg:14011556"/>
<evidence type="ECO:0000313" key="1">
    <source>
        <dbReference type="EMBL" id="AEZ50484.1"/>
    </source>
</evidence>
<accession>J9PV66</accession>
<dbReference type="GeneID" id="14011556"/>
<dbReference type="Proteomes" id="UP000006298">
    <property type="component" value="Segment"/>
</dbReference>
<organism evidence="1 2">
    <name type="scientific">Bacillus phage BCD7</name>
    <dbReference type="NCBI Taxonomy" id="1136534"/>
    <lineage>
        <taxon>Viruses</taxon>
        <taxon>Duplodnaviria</taxon>
        <taxon>Heunggongvirae</taxon>
        <taxon>Uroviricota</taxon>
        <taxon>Caudoviricetes</taxon>
        <taxon>Becedseptimavirus</taxon>
        <taxon>Becedseptimavirus BCD7</taxon>
    </lineage>
</organism>
<dbReference type="EMBL" id="JN712910">
    <property type="protein sequence ID" value="AEZ50484.1"/>
    <property type="molecule type" value="Genomic_DNA"/>
</dbReference>
<dbReference type="Gene3D" id="3.90.320.10">
    <property type="match status" value="1"/>
</dbReference>
<keyword evidence="2" id="KW-1185">Reference proteome</keyword>
<sequence>MGLGNLFGTMKKQDGLVKRINQFLLVNGNESGEDRVNITNSPSSALGCSRANYYQRMGVKKDSVDPRVQRIFDNGHGMHERIQGYLMKMGVLLMDEVPLVHEEWEIQGHTDGILSMTGKKNEVEILELKSINSRQFSGLRDAKEEHKAQAHVYMFVAEEHRLFLRETYPTMADFKKSELVRRNAYRKRYLHLKDGKKYTRDEKIKHKVLQHIQMDNILFKVTKPITKAVLLYECKDTQEMKEFVVEFEDDIIEEVLEKFAVNNEAWRTQKIPCRECTSKSQGRFCSYLSECFPV</sequence>
<proteinExistence type="predicted"/>
<dbReference type="RefSeq" id="YP_007005888.1">
    <property type="nucleotide sequence ID" value="NC_019515.1"/>
</dbReference>
<evidence type="ECO:0000313" key="2">
    <source>
        <dbReference type="Proteomes" id="UP000006298"/>
    </source>
</evidence>
<name>J9PV66_9CAUD</name>
<dbReference type="InterPro" id="IPR011604">
    <property type="entry name" value="PDDEXK-like_dom_sf"/>
</dbReference>
<reference evidence="1 2" key="1">
    <citation type="submission" date="2011-09" db="EMBL/GenBank/DDBJ databases">
        <title>Complete Genome Sequence of Bacillus cereus Bacteriophage BCD7.</title>
        <authorList>
            <person name="Lee J.-H."/>
            <person name="Shin H."/>
            <person name="Son B."/>
            <person name="Ryu S."/>
        </authorList>
    </citation>
    <scope>NUCLEOTIDE SEQUENCE [LARGE SCALE GENOMIC DNA]</scope>
</reference>
<protein>
    <submittedName>
        <fullName evidence="1">Uncharacterized protein</fullName>
    </submittedName>
</protein>